<feature type="region of interest" description="Disordered" evidence="2">
    <location>
        <begin position="526"/>
        <end position="550"/>
    </location>
</feature>
<evidence type="ECO:0000256" key="1">
    <source>
        <dbReference type="PROSITE-ProRule" id="PRU00076"/>
    </source>
</evidence>
<feature type="compositionally biased region" description="Acidic residues" evidence="2">
    <location>
        <begin position="662"/>
        <end position="676"/>
    </location>
</feature>
<dbReference type="Proteomes" id="UP000664859">
    <property type="component" value="Unassembled WGS sequence"/>
</dbReference>
<evidence type="ECO:0000313" key="6">
    <source>
        <dbReference type="Proteomes" id="UP000664859"/>
    </source>
</evidence>
<keyword evidence="1" id="KW-1015">Disulfide bond</keyword>
<accession>A0A835ZF98</accession>
<dbReference type="AlphaFoldDB" id="A0A835ZF98"/>
<comment type="caution">
    <text evidence="1">Lacks conserved residue(s) required for the propagation of feature annotation.</text>
</comment>
<protein>
    <recommendedName>
        <fullName evidence="4">EGF-like domain-containing protein</fullName>
    </recommendedName>
</protein>
<keyword evidence="1" id="KW-0245">EGF-like domain</keyword>
<keyword evidence="6" id="KW-1185">Reference proteome</keyword>
<dbReference type="OrthoDB" id="6130531at2759"/>
<feature type="chain" id="PRO_5032652890" description="EGF-like domain-containing protein" evidence="3">
    <location>
        <begin position="24"/>
        <end position="676"/>
    </location>
</feature>
<feature type="signal peptide" evidence="3">
    <location>
        <begin position="1"/>
        <end position="23"/>
    </location>
</feature>
<dbReference type="PANTHER" id="PTHR24044">
    <property type="entry name" value="NOTCH LIGAND FAMILY MEMBER"/>
    <property type="match status" value="1"/>
</dbReference>
<proteinExistence type="predicted"/>
<feature type="compositionally biased region" description="Low complexity" evidence="2">
    <location>
        <begin position="450"/>
        <end position="465"/>
    </location>
</feature>
<feature type="disulfide bond" evidence="1">
    <location>
        <begin position="106"/>
        <end position="115"/>
    </location>
</feature>
<evidence type="ECO:0000313" key="5">
    <source>
        <dbReference type="EMBL" id="KAG5191968.1"/>
    </source>
</evidence>
<dbReference type="PROSITE" id="PS51257">
    <property type="entry name" value="PROKAR_LIPOPROTEIN"/>
    <property type="match status" value="1"/>
</dbReference>
<comment type="caution">
    <text evidence="5">The sequence shown here is derived from an EMBL/GenBank/DDBJ whole genome shotgun (WGS) entry which is preliminary data.</text>
</comment>
<evidence type="ECO:0000259" key="4">
    <source>
        <dbReference type="PROSITE" id="PS50026"/>
    </source>
</evidence>
<organism evidence="5 6">
    <name type="scientific">Tribonema minus</name>
    <dbReference type="NCBI Taxonomy" id="303371"/>
    <lineage>
        <taxon>Eukaryota</taxon>
        <taxon>Sar</taxon>
        <taxon>Stramenopiles</taxon>
        <taxon>Ochrophyta</taxon>
        <taxon>PX clade</taxon>
        <taxon>Xanthophyceae</taxon>
        <taxon>Tribonematales</taxon>
        <taxon>Tribonemataceae</taxon>
        <taxon>Tribonema</taxon>
    </lineage>
</organism>
<dbReference type="EMBL" id="JAFCMP010000013">
    <property type="protein sequence ID" value="KAG5191968.1"/>
    <property type="molecule type" value="Genomic_DNA"/>
</dbReference>
<feature type="region of interest" description="Disordered" evidence="2">
    <location>
        <begin position="657"/>
        <end position="676"/>
    </location>
</feature>
<evidence type="ECO:0000256" key="2">
    <source>
        <dbReference type="SAM" id="MobiDB-lite"/>
    </source>
</evidence>
<dbReference type="GO" id="GO:0005112">
    <property type="term" value="F:Notch binding"/>
    <property type="evidence" value="ECO:0007669"/>
    <property type="project" value="TreeGrafter"/>
</dbReference>
<dbReference type="PROSITE" id="PS50026">
    <property type="entry name" value="EGF_3"/>
    <property type="match status" value="1"/>
</dbReference>
<dbReference type="PROSITE" id="PS00022">
    <property type="entry name" value="EGF_1"/>
    <property type="match status" value="1"/>
</dbReference>
<name>A0A835ZF98_9STRA</name>
<keyword evidence="3" id="KW-0732">Signal</keyword>
<feature type="domain" description="EGF-like" evidence="4">
    <location>
        <begin position="82"/>
        <end position="116"/>
    </location>
</feature>
<reference evidence="5" key="1">
    <citation type="submission" date="2021-02" db="EMBL/GenBank/DDBJ databases">
        <title>First Annotated Genome of the Yellow-green Alga Tribonema minus.</title>
        <authorList>
            <person name="Mahan K.M."/>
        </authorList>
    </citation>
    <scope>NUCLEOTIDE SEQUENCE</scope>
    <source>
        <strain evidence="5">UTEX B ZZ1240</strain>
    </source>
</reference>
<dbReference type="PANTHER" id="PTHR24044:SF502">
    <property type="entry name" value="ANTERIOR PHARYNX IN EXCESS PROTEIN 1-RELATED"/>
    <property type="match status" value="1"/>
</dbReference>
<sequence>MSRRAAAVALAAAILGINTVVLAAGGCCPNACSGHGSCSAGASAACYCYPNWQSGEMAGEAGDCAERTCPYEIAWADAPGSGGEHHQYAECANKGICDRTSGECNCFAGYEGKACGRMSCPMDKDGNDCSGHGRCLFANDVPYGVNVGSATQLLDTFLGDSNGNDAETFTYYNWDNERTRLCVCDAEWEGVDCGKRSCPKGDDVMDTNGDQVQSILLIADPGSATANFLAADGVSDAEFALTFTTLTGERLTTGPITIDLGAAATTLATDVKTALEALPGGVIDTVDVVATLGMPTWNANTYWTLSGSPLAPTVTDLNAGVGIYVKFSGKNVQGKQNLLEVEWKECLEGCTPRLAGIQESALALTNARTTGSYGYARVIDTKYLSSTATHVNTAYTCGGRGKCDYTSGECQCFDGFVGLACGEQTALGPAAIGGGAGHVRRGSGRPPRPAAEARGAASGMAPKAKTGPKKKLGKSPTKSNAANKDDLEGLDELLADEELMKQFEDKTDDLEGLDELLADEELMKQFEDKTVPPTRKSPDQPRPKPVSGAENARIGMEGFKAATGNPQMFAEAMSMLSDPNAVKEAQAMMQDAEFKREIQKHMASLKSDPAFQDAMLSAQAKFQDLIKDPTKLQELQSQYADIAAAAATTGDAAIEAEAPAEGAEEVADPGIDEATS</sequence>
<feature type="region of interest" description="Disordered" evidence="2">
    <location>
        <begin position="436"/>
        <end position="487"/>
    </location>
</feature>
<dbReference type="PROSITE" id="PS01186">
    <property type="entry name" value="EGF_2"/>
    <property type="match status" value="2"/>
</dbReference>
<dbReference type="InterPro" id="IPR000742">
    <property type="entry name" value="EGF"/>
</dbReference>
<dbReference type="PRINTS" id="PR00011">
    <property type="entry name" value="EGFLAMININ"/>
</dbReference>
<feature type="compositionally biased region" description="Basic and acidic residues" evidence="2">
    <location>
        <begin position="526"/>
        <end position="542"/>
    </location>
</feature>
<evidence type="ECO:0000256" key="3">
    <source>
        <dbReference type="SAM" id="SignalP"/>
    </source>
</evidence>
<gene>
    <name evidence="5" type="ORF">JKP88DRAFT_261837</name>
</gene>
<dbReference type="InterPro" id="IPR050906">
    <property type="entry name" value="Notch_signaling"/>
</dbReference>